<dbReference type="OrthoDB" id="8289813at2"/>
<sequence length="318" mass="36376">MDKVSLQINLAPGDFLYARHILKHQLSILAPQVDEIILTVETKASKGRFSGDWAVYRDQLTNFIVNEVQNQFNARIVWVDYSTSAKRLVGNYFFGGEDVPEKDFRGGPYYAYFYGLLMATNDLVLHLDADMFLGGGSQTWVGEARAFFKKDSSCFIVSPLPGPPHPDDILINQDVKLKLASYTYSLNGMSTRIFMIDKARFRTHKLSLRKPPPRNQAKAIFNGNPNAELPENILSGYISKHQLTRIDFLGSGVGLWSLHPPYRTQTFFDHLPALVRRIESGDLPDAQRGFYDIIDEVCDWSEARSKLKHNRWWKRKKI</sequence>
<gene>
    <name evidence="1" type="ORF">FO440_23965</name>
</gene>
<evidence type="ECO:0000313" key="2">
    <source>
        <dbReference type="Proteomes" id="UP000318733"/>
    </source>
</evidence>
<dbReference type="RefSeq" id="WP_144250850.1">
    <property type="nucleotide sequence ID" value="NZ_VLPK01000008.1"/>
</dbReference>
<name>A0A556M861_9SPHI</name>
<proteinExistence type="predicted"/>
<evidence type="ECO:0000313" key="1">
    <source>
        <dbReference type="EMBL" id="TSJ35976.1"/>
    </source>
</evidence>
<dbReference type="Proteomes" id="UP000318733">
    <property type="component" value="Unassembled WGS sequence"/>
</dbReference>
<protein>
    <recommendedName>
        <fullName evidence="3">Glycosyltransferase family 2 protein</fullName>
    </recommendedName>
</protein>
<organism evidence="1 2">
    <name type="scientific">Mucilaginibacter corticis</name>
    <dbReference type="NCBI Taxonomy" id="2597670"/>
    <lineage>
        <taxon>Bacteria</taxon>
        <taxon>Pseudomonadati</taxon>
        <taxon>Bacteroidota</taxon>
        <taxon>Sphingobacteriia</taxon>
        <taxon>Sphingobacteriales</taxon>
        <taxon>Sphingobacteriaceae</taxon>
        <taxon>Mucilaginibacter</taxon>
    </lineage>
</organism>
<reference evidence="1 2" key="1">
    <citation type="submission" date="2019-07" db="EMBL/GenBank/DDBJ databases">
        <authorList>
            <person name="Huq M.A."/>
        </authorList>
    </citation>
    <scope>NUCLEOTIDE SEQUENCE [LARGE SCALE GENOMIC DNA]</scope>
    <source>
        <strain evidence="1 2">MAH-19</strain>
    </source>
</reference>
<dbReference type="AlphaFoldDB" id="A0A556M861"/>
<accession>A0A556M861</accession>
<dbReference type="InterPro" id="IPR029044">
    <property type="entry name" value="Nucleotide-diphossugar_trans"/>
</dbReference>
<keyword evidence="2" id="KW-1185">Reference proteome</keyword>
<dbReference type="EMBL" id="VLPK01000008">
    <property type="protein sequence ID" value="TSJ35976.1"/>
    <property type="molecule type" value="Genomic_DNA"/>
</dbReference>
<dbReference type="SUPFAM" id="SSF53448">
    <property type="entry name" value="Nucleotide-diphospho-sugar transferases"/>
    <property type="match status" value="1"/>
</dbReference>
<evidence type="ECO:0008006" key="3">
    <source>
        <dbReference type="Google" id="ProtNLM"/>
    </source>
</evidence>
<comment type="caution">
    <text evidence="1">The sequence shown here is derived from an EMBL/GenBank/DDBJ whole genome shotgun (WGS) entry which is preliminary data.</text>
</comment>